<evidence type="ECO:0000313" key="2">
    <source>
        <dbReference type="EMBL" id="QHT88637.1"/>
    </source>
</evidence>
<reference evidence="2" key="1">
    <citation type="journal article" date="2020" name="Nature">
        <title>Giant virus diversity and host interactions through global metagenomics.</title>
        <authorList>
            <person name="Schulz F."/>
            <person name="Roux S."/>
            <person name="Paez-Espino D."/>
            <person name="Jungbluth S."/>
            <person name="Walsh D.A."/>
            <person name="Denef V.J."/>
            <person name="McMahon K.D."/>
            <person name="Konstantinidis K.T."/>
            <person name="Eloe-Fadrosh E.A."/>
            <person name="Kyrpides N.C."/>
            <person name="Woyke T."/>
        </authorList>
    </citation>
    <scope>NUCLEOTIDE SEQUENCE</scope>
    <source>
        <strain evidence="2">GVMAG-M-3300023184-51</strain>
    </source>
</reference>
<feature type="compositionally biased region" description="Polar residues" evidence="1">
    <location>
        <begin position="1589"/>
        <end position="1598"/>
    </location>
</feature>
<proteinExistence type="predicted"/>
<feature type="compositionally biased region" description="Acidic residues" evidence="1">
    <location>
        <begin position="1601"/>
        <end position="1619"/>
    </location>
</feature>
<evidence type="ECO:0000256" key="1">
    <source>
        <dbReference type="SAM" id="MobiDB-lite"/>
    </source>
</evidence>
<protein>
    <submittedName>
        <fullName evidence="2">Uncharacterized protein</fullName>
    </submittedName>
</protein>
<dbReference type="EMBL" id="MN740120">
    <property type="protein sequence ID" value="QHT88637.1"/>
    <property type="molecule type" value="Genomic_DNA"/>
</dbReference>
<organism evidence="2">
    <name type="scientific">viral metagenome</name>
    <dbReference type="NCBI Taxonomy" id="1070528"/>
    <lineage>
        <taxon>unclassified sequences</taxon>
        <taxon>metagenomes</taxon>
        <taxon>organismal metagenomes</taxon>
    </lineage>
</organism>
<name>A0A6C0I8E1_9ZZZZ</name>
<feature type="region of interest" description="Disordered" evidence="1">
    <location>
        <begin position="1589"/>
        <end position="1619"/>
    </location>
</feature>
<sequence length="1619" mass="187117">MDNQVIVNGDVTSDINVIIDNLGDLYSTIVSNDSENTRRFVVQKYNLGLDRLEATNLKGSKMVAHRVKLSPNDNISIRSVLTLPEPTVRFSQINLPGSNMLVRANLNLHFLNYWELLKQKTAVSNVDLDGLDNEIEYEDDNFVDNIKNYILNLSDSDKPEGLTNLDIYNQFLKIIVPKTRILFNLVKKYIKGRLSMVDVINYLEPFLIYTGDLTYMQYIEFDKFIKSKIGEYKKKYIEYSRAFSTIKNMNLKTEYVNPLFEILNDNPDVNRVVFSSYGLDDKAKLYSLSSSQFLKKVKLDDFGNVFNTGVAFTNLQLMYPTELNAIFDADKNSLKDQLEKNMADDKCTSYVIAKKYYSKERLLTDNGQTIYFDKDYDTTNYDIIDVDYKKERDSLSAEEMVLYLTEQMKKKYKKDDEIAAYMADTLVNRAKRVRDGYYAILANSESGEPVNLEYYIRKDNSWVLEENIDPTWFISSEDILCNIQTDCLFKTNKTDDNCESIEVTRDTIVSNAVKDILSQFDKKYKISKEEFSEKLDKISLYYDEIYNKIQDIKSRAFYKYNDQKYDLGLSVLEDIGQKVVSPYAKLRDLITSQNDFVKRQSDILTFASKFCRKANPNVPNINDGEMESEWWLYCKETNTRLLPLFRYKLAKVFVTAPDNYDNVMNEIIKQVGKIGGNGDVWTDINSGEIICYIDEDTEEGYEGGFKVKSRSVLEEEASLQTNITSTSTTANANKIKLSPEGQLVSNVINSLAANMGVNIDQSSNFIIKVVTDLMNDSKVIDKEPAYKEREKKAAKQGKKIPEYGAVYSSTMLFLTLGMFLIGVQTSVPSLKTRKTFPGCVRSFSGFPIEGEGDDSGLNYLSCVAYKMKSKVMPWDALSRVKEEKLADTIKIFVIRYLLPYSEVEQKIREKVEYLLKSPEQDIPNEHNLSKWTTFLPPLRRFHIKGLQNVSDGFNEEFEHEIKIGSHRQLEKLLVIESKIISFSLAMQEEIQKIIEHKDLLLKSSTNPFMDNACCNEKENKDKTTLDYFINENENIGIYRNIVRELSAVIQDIKILTQSAIMLSTVDTKRLFPEIPENFSEETIYRAFIDLCKFQSSVPIDEDLATICINKPDYLTKNDTLQEKIVKLKRDGRNYTKESFLRLFQIVSRNNIIRISLSYSPPSYSDNLRKQLLTMDNEDDNTLSRGFRQKLETLLDTYDIAIQEDTEEMRAMKNYLAHSNELMRKDIVDFIKRKAKIGTGELKRIANFLKDITVWDSDLKPRNKNAKISDDTMYNYINFYKTFISLLSTVLPTMILNKQTQTIEAPAYWGVSQKHAIDLKNIVEGYYEPIKKFYGNNSINNILYEIQSKCRNLVLIANETPALTNIQVGSSEGKEPILETYSVFDKRTATLLFEYYTLQIFIEYINLTKDPTMLSRMLIAPENDSDTLYSSDFLIEQQLRFSESEQQFIEGDVVKLQESVARLLVAYITMMMNSKDTFDMSYDTVMDRVFKLKETEKYTFTDRLQNLTEEERAVDTILKINKLGVWSKGLMKGIKEYDPENYDQEKVMTEKIAEIEKGVRRNANVTDRNMDMFFEDALAEMDTDDFVNGDEQQLDTINADNYDGDPFGDERDPDDYDNEN</sequence>
<accession>A0A6C0I8E1</accession>